<dbReference type="Pfam" id="PF07679">
    <property type="entry name" value="I-set"/>
    <property type="match status" value="2"/>
</dbReference>
<dbReference type="InterPro" id="IPR003961">
    <property type="entry name" value="FN3_dom"/>
</dbReference>
<feature type="domain" description="Ig-like" evidence="15">
    <location>
        <begin position="350"/>
        <end position="439"/>
    </location>
</feature>
<evidence type="ECO:0000256" key="8">
    <source>
        <dbReference type="ARBA" id="ARBA00022989"/>
    </source>
</evidence>
<feature type="domain" description="Fibronectin type-III" evidence="16">
    <location>
        <begin position="647"/>
        <end position="744"/>
    </location>
</feature>
<dbReference type="Pfam" id="PF13927">
    <property type="entry name" value="Ig_3"/>
    <property type="match status" value="2"/>
</dbReference>
<feature type="transmembrane region" description="Helical" evidence="14">
    <location>
        <begin position="963"/>
        <end position="984"/>
    </location>
</feature>
<keyword evidence="11" id="KW-0325">Glycoprotein</keyword>
<dbReference type="InterPro" id="IPR013098">
    <property type="entry name" value="Ig_I-set"/>
</dbReference>
<comment type="subcellular location">
    <subcellularLocation>
        <location evidence="1">Cell membrane</location>
    </subcellularLocation>
    <subcellularLocation>
        <location evidence="2">Membrane</location>
        <topology evidence="2">Single-pass type I membrane protein</topology>
    </subcellularLocation>
</comment>
<feature type="domain" description="Ig-like" evidence="15">
    <location>
        <begin position="75"/>
        <end position="160"/>
    </location>
</feature>
<keyword evidence="5" id="KW-0732">Signal</keyword>
<feature type="domain" description="Ig-like" evidence="15">
    <location>
        <begin position="167"/>
        <end position="254"/>
    </location>
</feature>
<keyword evidence="4 14" id="KW-0812">Transmembrane</keyword>
<dbReference type="InterPro" id="IPR026966">
    <property type="entry name" value="Neurofascin/L1/NrCAM_C"/>
</dbReference>
<dbReference type="InterPro" id="IPR036116">
    <property type="entry name" value="FN3_sf"/>
</dbReference>
<keyword evidence="7" id="KW-0130">Cell adhesion</keyword>
<evidence type="ECO:0000256" key="1">
    <source>
        <dbReference type="ARBA" id="ARBA00004236"/>
    </source>
</evidence>
<evidence type="ECO:0000256" key="2">
    <source>
        <dbReference type="ARBA" id="ARBA00004479"/>
    </source>
</evidence>
<dbReference type="SMART" id="SM00060">
    <property type="entry name" value="FN3"/>
    <property type="match status" value="5"/>
</dbReference>
<dbReference type="PANTHER" id="PTHR44170">
    <property type="entry name" value="PROTEIN SIDEKICK"/>
    <property type="match status" value="1"/>
</dbReference>
<dbReference type="InterPro" id="IPR003598">
    <property type="entry name" value="Ig_sub2"/>
</dbReference>
<evidence type="ECO:0000256" key="14">
    <source>
        <dbReference type="SAM" id="Phobius"/>
    </source>
</evidence>
<dbReference type="GO" id="GO:0098632">
    <property type="term" value="F:cell-cell adhesion mediator activity"/>
    <property type="evidence" value="ECO:0007669"/>
    <property type="project" value="TreeGrafter"/>
</dbReference>
<evidence type="ECO:0000256" key="6">
    <source>
        <dbReference type="ARBA" id="ARBA00022737"/>
    </source>
</evidence>
<dbReference type="InterPro" id="IPR013783">
    <property type="entry name" value="Ig-like_fold"/>
</dbReference>
<feature type="domain" description="Fibronectin type-III" evidence="16">
    <location>
        <begin position="545"/>
        <end position="642"/>
    </location>
</feature>
<dbReference type="PROSITE" id="PS50853">
    <property type="entry name" value="FN3"/>
    <property type="match status" value="5"/>
</dbReference>
<evidence type="ECO:0000256" key="13">
    <source>
        <dbReference type="SAM" id="MobiDB-lite"/>
    </source>
</evidence>
<dbReference type="Pfam" id="PF00041">
    <property type="entry name" value="fn3"/>
    <property type="match status" value="4"/>
</dbReference>
<evidence type="ECO:0000256" key="12">
    <source>
        <dbReference type="ARBA" id="ARBA00023319"/>
    </source>
</evidence>
<dbReference type="Pfam" id="PF13882">
    <property type="entry name" value="Bravo_FIGEY"/>
    <property type="match status" value="1"/>
</dbReference>
<evidence type="ECO:0000256" key="5">
    <source>
        <dbReference type="ARBA" id="ARBA00022729"/>
    </source>
</evidence>
<dbReference type="SMART" id="SM00409">
    <property type="entry name" value="IG"/>
    <property type="match status" value="4"/>
</dbReference>
<protein>
    <recommendedName>
        <fullName evidence="18">Neuroglian</fullName>
    </recommendedName>
</protein>
<evidence type="ECO:0000313" key="17">
    <source>
        <dbReference type="EMBL" id="CDW22871.1"/>
    </source>
</evidence>
<dbReference type="GO" id="GO:0030424">
    <property type="term" value="C:axon"/>
    <property type="evidence" value="ECO:0007669"/>
    <property type="project" value="TreeGrafter"/>
</dbReference>
<keyword evidence="8 14" id="KW-1133">Transmembrane helix</keyword>
<dbReference type="GO" id="GO:0007420">
    <property type="term" value="P:brain development"/>
    <property type="evidence" value="ECO:0007669"/>
    <property type="project" value="TreeGrafter"/>
</dbReference>
<keyword evidence="3" id="KW-1003">Cell membrane</keyword>
<dbReference type="InterPro" id="IPR007110">
    <property type="entry name" value="Ig-like_dom"/>
</dbReference>
<dbReference type="OrthoDB" id="6244967at2759"/>
<dbReference type="GO" id="GO:0007411">
    <property type="term" value="P:axon guidance"/>
    <property type="evidence" value="ECO:0007669"/>
    <property type="project" value="TreeGrafter"/>
</dbReference>
<proteinExistence type="predicted"/>
<dbReference type="FunFam" id="2.60.40.10:FF:000347">
    <property type="entry name" value="Neuronal cell adhesion molecule"/>
    <property type="match status" value="1"/>
</dbReference>
<keyword evidence="10" id="KW-1015">Disulfide bond</keyword>
<feature type="domain" description="Fibronectin type-III" evidence="16">
    <location>
        <begin position="443"/>
        <end position="540"/>
    </location>
</feature>
<dbReference type="AlphaFoldDB" id="A0A0K2TBQ8"/>
<dbReference type="FunFam" id="2.60.40.10:FF:000028">
    <property type="entry name" value="Neuronal cell adhesion molecule"/>
    <property type="match status" value="1"/>
</dbReference>
<dbReference type="FunFam" id="2.60.40.10:FF:000005">
    <property type="entry name" value="Neuronal cell adhesion molecule"/>
    <property type="match status" value="1"/>
</dbReference>
<dbReference type="InterPro" id="IPR036179">
    <property type="entry name" value="Ig-like_dom_sf"/>
</dbReference>
<evidence type="ECO:0000256" key="9">
    <source>
        <dbReference type="ARBA" id="ARBA00023136"/>
    </source>
</evidence>
<dbReference type="FunFam" id="2.60.40.10:FF:000032">
    <property type="entry name" value="palladin isoform X1"/>
    <property type="match status" value="1"/>
</dbReference>
<feature type="region of interest" description="Disordered" evidence="13">
    <location>
        <begin position="1004"/>
        <end position="1059"/>
    </location>
</feature>
<dbReference type="InterPro" id="IPR003599">
    <property type="entry name" value="Ig_sub"/>
</dbReference>
<keyword evidence="12" id="KW-0393">Immunoglobulin domain</keyword>
<organism evidence="17">
    <name type="scientific">Lepeophtheirus salmonis</name>
    <name type="common">Salmon louse</name>
    <name type="synonym">Caligus salmonis</name>
    <dbReference type="NCBI Taxonomy" id="72036"/>
    <lineage>
        <taxon>Eukaryota</taxon>
        <taxon>Metazoa</taxon>
        <taxon>Ecdysozoa</taxon>
        <taxon>Arthropoda</taxon>
        <taxon>Crustacea</taxon>
        <taxon>Multicrustacea</taxon>
        <taxon>Hexanauplia</taxon>
        <taxon>Copepoda</taxon>
        <taxon>Siphonostomatoida</taxon>
        <taxon>Caligidae</taxon>
        <taxon>Lepeophtheirus</taxon>
    </lineage>
</organism>
<keyword evidence="9 14" id="KW-0472">Membrane</keyword>
<feature type="domain" description="Fibronectin type-III" evidence="16">
    <location>
        <begin position="748"/>
        <end position="846"/>
    </location>
</feature>
<dbReference type="SUPFAM" id="SSF48726">
    <property type="entry name" value="Immunoglobulin"/>
    <property type="match status" value="4"/>
</dbReference>
<evidence type="ECO:0000256" key="7">
    <source>
        <dbReference type="ARBA" id="ARBA00022889"/>
    </source>
</evidence>
<evidence type="ECO:0000259" key="16">
    <source>
        <dbReference type="PROSITE" id="PS50853"/>
    </source>
</evidence>
<evidence type="ECO:0000256" key="3">
    <source>
        <dbReference type="ARBA" id="ARBA00022475"/>
    </source>
</evidence>
<reference evidence="17" key="1">
    <citation type="submission" date="2014-05" db="EMBL/GenBank/DDBJ databases">
        <authorList>
            <person name="Chronopoulou M."/>
        </authorList>
    </citation>
    <scope>NUCLEOTIDE SEQUENCE</scope>
    <source>
        <tissue evidence="17">Whole organism</tissue>
    </source>
</reference>
<evidence type="ECO:0000256" key="11">
    <source>
        <dbReference type="ARBA" id="ARBA00023180"/>
    </source>
</evidence>
<evidence type="ECO:0000256" key="4">
    <source>
        <dbReference type="ARBA" id="ARBA00022692"/>
    </source>
</evidence>
<keyword evidence="6" id="KW-0677">Repeat</keyword>
<dbReference type="SUPFAM" id="SSF49265">
    <property type="entry name" value="Fibronectin type III"/>
    <property type="match status" value="3"/>
</dbReference>
<dbReference type="FunFam" id="2.60.40.10:FF:000035">
    <property type="entry name" value="Contactin 1"/>
    <property type="match status" value="1"/>
</dbReference>
<dbReference type="Gene3D" id="2.60.40.10">
    <property type="entry name" value="Immunoglobulins"/>
    <property type="match status" value="10"/>
</dbReference>
<evidence type="ECO:0000259" key="15">
    <source>
        <dbReference type="PROSITE" id="PS50835"/>
    </source>
</evidence>
<dbReference type="PROSITE" id="PS50835">
    <property type="entry name" value="IG_LIKE"/>
    <property type="match status" value="4"/>
</dbReference>
<dbReference type="PANTHER" id="PTHR44170:SF6">
    <property type="entry name" value="CONTACTIN"/>
    <property type="match status" value="1"/>
</dbReference>
<dbReference type="GO" id="GO:0005886">
    <property type="term" value="C:plasma membrane"/>
    <property type="evidence" value="ECO:0007669"/>
    <property type="project" value="UniProtKB-SubCell"/>
</dbReference>
<name>A0A0K2TBQ8_LEPSM</name>
<dbReference type="EMBL" id="HACA01005510">
    <property type="protein sequence ID" value="CDW22871.1"/>
    <property type="molecule type" value="Transcribed_RNA"/>
</dbReference>
<evidence type="ECO:0000256" key="10">
    <source>
        <dbReference type="ARBA" id="ARBA00023157"/>
    </source>
</evidence>
<feature type="domain" description="Ig-like" evidence="15">
    <location>
        <begin position="260"/>
        <end position="345"/>
    </location>
</feature>
<dbReference type="FunFam" id="2.60.40.10:FF:001687">
    <property type="entry name" value="Neuroglian, isoform E"/>
    <property type="match status" value="1"/>
</dbReference>
<sequence>MSQNWHKTLNSSRITVDPEGTLWFSNITKEDSSEDFLYACSASSYFRNEYKVGNKVHLQVIQSGSNAGLQNKREPDFQYANKRSEIALRGKEMKLWCIFGGTPLPEIRWRKQGGPLPPGRTTLDNYGKTLVIKHVDFEDAGDYTCEASNGVGIAKSYSISIEVHARPRFIVEPEIMITTEGESVDFLCQADGYPTPSIQWIYNGAKIEKAPPHPNRFITPDRITITNVSKSDTGNYGCNASNVNGYVYKDVYVNVLDLPPEITVPPEETAQTVDGKAMTMKCETFGAPKPIVKWFHNNEELTGGRYKVQDSGDLLIQDVKFFDAGNYTCKAENKFGKASASGTLTVKEHTRISTGPKDYEVEAGDSATFRCNAVYDSELELDIHWLKNGKLIDFDIEPRFIQSSDQSLTITKTTELDSGQYTCLAKSSLDSAQASASLIVQDVPNPPSLLWVNCNSEDAVVTWAPMGDNRAPILNYKMLYNTSFTPDTWEVATDTVPASDTSFKVSMSPWTNYTFKVIARNQVGDSFPSGHSETCLTPERIPFKNPDNVEGRGTSPNNLVIYWTPMPQIEHNAPKFQYRVYWKKDEEDASWIIEDIADWRVKELVIDNQPTYSRYQIKVVAHNRIGEAKMKAKPVIGWSGENQPSEAPLNFTLLDVVGPRSAYVSWDPVSLDSINGDFKGYKIQTWTNSSGEEKFREIPWGKDTTEAFVQSFKPFSLNYARVLAFNGAYNGPPSNIIEVRTGEGLPGPVDMLECFPMGSSALLLAWNKPEEVNGILRGYRIYYKEVNKTHFGPEIERYPKIRNPSADKAKLAGLKPHQKYRVIIRAETRVGQGMRFYTECNTNPQALTPPSRPRFTYSLMNPENGQSRVKVTWKPRVEGNPGSHFYVQYKKSMDTTYLASDEELNEDSVVIRGLDPGYTYDFRVVAVDGVHETPSDPLPVYTYASLPIVGAADSQSYLAHSGWFIGMLLAIIFLIFLCIIVAIIKRNRGGKYAVSEHEAAHGRKDYDDAGFPEYTQPLDDRNTRPPRSTEFKPPMESDNDSIADYADGENTAGMAEDGSFIGKYRRERNSEQSSTFATLV</sequence>
<evidence type="ECO:0008006" key="18">
    <source>
        <dbReference type="Google" id="ProtNLM"/>
    </source>
</evidence>
<feature type="domain" description="Fibronectin type-III" evidence="16">
    <location>
        <begin position="849"/>
        <end position="945"/>
    </location>
</feature>
<feature type="compositionally biased region" description="Basic and acidic residues" evidence="13">
    <location>
        <begin position="1018"/>
        <end position="1035"/>
    </location>
</feature>
<dbReference type="CDD" id="cd00063">
    <property type="entry name" value="FN3"/>
    <property type="match status" value="5"/>
</dbReference>
<accession>A0A0K2TBQ8</accession>
<dbReference type="SMART" id="SM00408">
    <property type="entry name" value="IGc2"/>
    <property type="match status" value="4"/>
</dbReference>